<evidence type="ECO:0000313" key="2">
    <source>
        <dbReference type="EMBL" id="CUU40946.1"/>
    </source>
</evidence>
<dbReference type="AlphaFoldDB" id="A0A099UDL1"/>
<dbReference type="KEGG" id="hty:BN2458_PEG2063"/>
<sequence length="75" mass="8722">MIDNAVILWASLIFVPLLIFMFKPQWRFFAICLSCANLCFCAISDITLIFNDNLWGLLQTELNVSKSMFLHMRAF</sequence>
<protein>
    <submittedName>
        <fullName evidence="2">Uncharacterized protein</fullName>
    </submittedName>
</protein>
<keyword evidence="1" id="KW-1133">Transmembrane helix</keyword>
<dbReference type="EMBL" id="LN907858">
    <property type="protein sequence ID" value="CUU40946.1"/>
    <property type="molecule type" value="Genomic_DNA"/>
</dbReference>
<evidence type="ECO:0000313" key="3">
    <source>
        <dbReference type="Proteomes" id="UP000064525"/>
    </source>
</evidence>
<dbReference type="Proteomes" id="UP000064525">
    <property type="component" value="Chromosome I"/>
</dbReference>
<accession>A0A099UDL1</accession>
<gene>
    <name evidence="2" type="ORF">BN2458_PEG2063</name>
</gene>
<feature type="transmembrane region" description="Helical" evidence="1">
    <location>
        <begin position="29"/>
        <end position="50"/>
    </location>
</feature>
<keyword evidence="1" id="KW-0812">Transmembrane</keyword>
<feature type="transmembrane region" description="Helical" evidence="1">
    <location>
        <begin position="6"/>
        <end position="22"/>
    </location>
</feature>
<name>A0A099UDL1_9HELI</name>
<reference evidence="3" key="1">
    <citation type="submission" date="2015-11" db="EMBL/GenBank/DDBJ databases">
        <authorList>
            <person name="Anvar S.Y."/>
        </authorList>
    </citation>
    <scope>NUCLEOTIDE SEQUENCE [LARGE SCALE GENOMIC DNA]</scope>
</reference>
<keyword evidence="1" id="KW-0472">Membrane</keyword>
<dbReference type="PATRIC" id="fig|76936.10.peg.2012"/>
<evidence type="ECO:0000256" key="1">
    <source>
        <dbReference type="SAM" id="Phobius"/>
    </source>
</evidence>
<proteinExistence type="predicted"/>
<organism evidence="2 3">
    <name type="scientific">Helicobacter typhlonius</name>
    <dbReference type="NCBI Taxonomy" id="76936"/>
    <lineage>
        <taxon>Bacteria</taxon>
        <taxon>Pseudomonadati</taxon>
        <taxon>Campylobacterota</taxon>
        <taxon>Epsilonproteobacteria</taxon>
        <taxon>Campylobacterales</taxon>
        <taxon>Helicobacteraceae</taxon>
        <taxon>Helicobacter</taxon>
    </lineage>
</organism>